<name>A0A645C6C2_9ZZZZ</name>
<accession>A0A645C6C2</accession>
<evidence type="ECO:0000256" key="3">
    <source>
        <dbReference type="ARBA" id="ARBA00022723"/>
    </source>
</evidence>
<dbReference type="PROSITE" id="PS00198">
    <property type="entry name" value="4FE4S_FER_1"/>
    <property type="match status" value="1"/>
</dbReference>
<keyword evidence="6" id="KW-0411">Iron-sulfur</keyword>
<dbReference type="AlphaFoldDB" id="A0A645C6C2"/>
<comment type="caution">
    <text evidence="8">The sequence shown here is derived from an EMBL/GenBank/DDBJ whole genome shotgun (WGS) entry which is preliminary data.</text>
</comment>
<feature type="domain" description="4Fe-4S ferredoxin-type" evidence="7">
    <location>
        <begin position="68"/>
        <end position="97"/>
    </location>
</feature>
<keyword evidence="8" id="KW-0560">Oxidoreductase</keyword>
<dbReference type="InterPro" id="IPR017896">
    <property type="entry name" value="4Fe4S_Fe-S-bd"/>
</dbReference>
<evidence type="ECO:0000256" key="1">
    <source>
        <dbReference type="ARBA" id="ARBA00001966"/>
    </source>
</evidence>
<feature type="domain" description="4Fe-4S ferredoxin-type" evidence="7">
    <location>
        <begin position="41"/>
        <end position="66"/>
    </location>
</feature>
<evidence type="ECO:0000313" key="8">
    <source>
        <dbReference type="EMBL" id="MPM72707.1"/>
    </source>
</evidence>
<evidence type="ECO:0000256" key="5">
    <source>
        <dbReference type="ARBA" id="ARBA00023004"/>
    </source>
</evidence>
<dbReference type="InterPro" id="IPR017900">
    <property type="entry name" value="4Fe4S_Fe_S_CS"/>
</dbReference>
<evidence type="ECO:0000256" key="6">
    <source>
        <dbReference type="ARBA" id="ARBA00023014"/>
    </source>
</evidence>
<dbReference type="PROSITE" id="PS51379">
    <property type="entry name" value="4FE4S_FER_2"/>
    <property type="match status" value="2"/>
</dbReference>
<dbReference type="EMBL" id="VSSQ01024907">
    <property type="protein sequence ID" value="MPM72707.1"/>
    <property type="molecule type" value="Genomic_DNA"/>
</dbReference>
<protein>
    <submittedName>
        <fullName evidence="8">NAD(P)H-quinone oxidoreductase subunit I, chloroplastic</fullName>
        <ecNumber evidence="8">1.6.5.11</ecNumber>
    </submittedName>
</protein>
<keyword evidence="3" id="KW-0479">Metal-binding</keyword>
<evidence type="ECO:0000256" key="2">
    <source>
        <dbReference type="ARBA" id="ARBA00022485"/>
    </source>
</evidence>
<dbReference type="PANTHER" id="PTHR43724:SF1">
    <property type="entry name" value="PYRUVATE SYNTHASE SUBUNIT PORD"/>
    <property type="match status" value="1"/>
</dbReference>
<organism evidence="8">
    <name type="scientific">bioreactor metagenome</name>
    <dbReference type="NCBI Taxonomy" id="1076179"/>
    <lineage>
        <taxon>unclassified sequences</taxon>
        <taxon>metagenomes</taxon>
        <taxon>ecological metagenomes</taxon>
    </lineage>
</organism>
<evidence type="ECO:0000256" key="4">
    <source>
        <dbReference type="ARBA" id="ARBA00022737"/>
    </source>
</evidence>
<comment type="cofactor">
    <cofactor evidence="1">
        <name>[4Fe-4S] cluster</name>
        <dbReference type="ChEBI" id="CHEBI:49883"/>
    </cofactor>
</comment>
<dbReference type="PANTHER" id="PTHR43724">
    <property type="entry name" value="PYRUVATE SYNTHASE SUBUNIT PORD"/>
    <property type="match status" value="1"/>
</dbReference>
<evidence type="ECO:0000259" key="7">
    <source>
        <dbReference type="PROSITE" id="PS51379"/>
    </source>
</evidence>
<dbReference type="Pfam" id="PF00037">
    <property type="entry name" value="Fer4"/>
    <property type="match status" value="2"/>
</dbReference>
<dbReference type="InterPro" id="IPR011898">
    <property type="entry name" value="PorD_KorD"/>
</dbReference>
<dbReference type="GO" id="GO:0046872">
    <property type="term" value="F:metal ion binding"/>
    <property type="evidence" value="ECO:0007669"/>
    <property type="project" value="UniProtKB-KW"/>
</dbReference>
<dbReference type="NCBIfam" id="TIGR02179">
    <property type="entry name" value="PorD_KorD"/>
    <property type="match status" value="1"/>
</dbReference>
<gene>
    <name evidence="8" type="primary">ndhI_92</name>
    <name evidence="8" type="ORF">SDC9_119683</name>
</gene>
<dbReference type="SUPFAM" id="SSF54862">
    <property type="entry name" value="4Fe-4S ferredoxins"/>
    <property type="match status" value="1"/>
</dbReference>
<keyword evidence="4" id="KW-0677">Repeat</keyword>
<dbReference type="GO" id="GO:0016625">
    <property type="term" value="F:oxidoreductase activity, acting on the aldehyde or oxo group of donors, iron-sulfur protein as acceptor"/>
    <property type="evidence" value="ECO:0007669"/>
    <property type="project" value="InterPro"/>
</dbReference>
<dbReference type="EC" id="1.6.5.11" evidence="8"/>
<dbReference type="GO" id="GO:0051539">
    <property type="term" value="F:4 iron, 4 sulfur cluster binding"/>
    <property type="evidence" value="ECO:0007669"/>
    <property type="project" value="UniProtKB-KW"/>
</dbReference>
<keyword evidence="2" id="KW-0004">4Fe-4S</keyword>
<sequence>MSTKPQVNKTHKLPESIEEMVIGPRTIAGILLENNAGWRVRRPVFDMDKCIRCMNCWVLCPEGVIEKADLSIDLGFCKGCGLCARECPKGAITMVDEASFKE</sequence>
<dbReference type="Gene3D" id="3.30.70.20">
    <property type="match status" value="2"/>
</dbReference>
<proteinExistence type="predicted"/>
<reference evidence="8" key="1">
    <citation type="submission" date="2019-08" db="EMBL/GenBank/DDBJ databases">
        <authorList>
            <person name="Kucharzyk K."/>
            <person name="Murdoch R.W."/>
            <person name="Higgins S."/>
            <person name="Loffler F."/>
        </authorList>
    </citation>
    <scope>NUCLEOTIDE SEQUENCE</scope>
</reference>
<keyword evidence="5" id="KW-0408">Iron</keyword>